<sequence length="116" mass="12594">MAAGLVRRYREAGAAPPSVMYVDRDRCSPQARGQAQVAAMFSAWTSGALCVGLQQAASRRLTGSTAPSWRRWPGEGGTVAYLVIFSRIFNITANTAGLGFMCAKLHETRQNIIKCR</sequence>
<organism evidence="1">
    <name type="scientific">Poeciliopsis prolifica</name>
    <name type="common">blackstripe livebearer</name>
    <dbReference type="NCBI Taxonomy" id="188132"/>
    <lineage>
        <taxon>Eukaryota</taxon>
        <taxon>Metazoa</taxon>
        <taxon>Chordata</taxon>
        <taxon>Craniata</taxon>
        <taxon>Vertebrata</taxon>
        <taxon>Euteleostomi</taxon>
        <taxon>Actinopterygii</taxon>
        <taxon>Neopterygii</taxon>
        <taxon>Teleostei</taxon>
        <taxon>Neoteleostei</taxon>
        <taxon>Acanthomorphata</taxon>
        <taxon>Ovalentaria</taxon>
        <taxon>Atherinomorphae</taxon>
        <taxon>Cyprinodontiformes</taxon>
        <taxon>Poeciliidae</taxon>
        <taxon>Poeciliinae</taxon>
        <taxon>Poeciliopsis</taxon>
    </lineage>
</organism>
<dbReference type="EMBL" id="GBYX01476265">
    <property type="protein sequence ID" value="JAO05412.1"/>
    <property type="molecule type" value="Transcribed_RNA"/>
</dbReference>
<protein>
    <submittedName>
        <fullName evidence="1">PPUP8942</fullName>
    </submittedName>
</protein>
<reference evidence="1" key="1">
    <citation type="submission" date="2014-12" db="EMBL/GenBank/DDBJ databases">
        <title>Parallel Evolution in Life History Adaptation Evident in the Tissue-Specific Poeciliopsis prolifica transcriptome.</title>
        <authorList>
            <person name="Jue N.K."/>
            <person name="Foley R.J."/>
            <person name="Obergfell C."/>
            <person name="Reznick D.N."/>
            <person name="O'Neill R.J."/>
            <person name="O'Neill M.J."/>
        </authorList>
    </citation>
    <scope>NUCLEOTIDE SEQUENCE</scope>
</reference>
<accession>A0A0S7EJR6</accession>
<gene>
    <name evidence="1" type="primary">PPUP8942</name>
</gene>
<proteinExistence type="predicted"/>
<name>A0A0S7EJR6_9TELE</name>
<evidence type="ECO:0000313" key="1">
    <source>
        <dbReference type="EMBL" id="JAO05412.1"/>
    </source>
</evidence>
<dbReference type="AlphaFoldDB" id="A0A0S7EJR6"/>